<reference evidence="1" key="1">
    <citation type="journal article" date="2025" name="Int. J. Syst. Evol. Microbiol.">
        <title>Inconstantimicrobium mannanitabidum sp. nov., a novel member of the family Clostridiaceae isolated from anoxic soil under the treatment of reductive soil disinfestation.</title>
        <authorList>
            <person name="Ueki A."/>
            <person name="Tonouchi A."/>
            <person name="Honma S."/>
            <person name="Kaku N."/>
            <person name="Ueki K."/>
        </authorList>
    </citation>
    <scope>NUCLEOTIDE SEQUENCE</scope>
    <source>
        <strain evidence="1">TW13</strain>
    </source>
</reference>
<organism evidence="1 2">
    <name type="scientific">Inconstantimicrobium mannanitabidum</name>
    <dbReference type="NCBI Taxonomy" id="1604901"/>
    <lineage>
        <taxon>Bacteria</taxon>
        <taxon>Bacillati</taxon>
        <taxon>Bacillota</taxon>
        <taxon>Clostridia</taxon>
        <taxon>Eubacteriales</taxon>
        <taxon>Clostridiaceae</taxon>
        <taxon>Inconstantimicrobium</taxon>
    </lineage>
</organism>
<evidence type="ECO:0000313" key="1">
    <source>
        <dbReference type="EMBL" id="GKX66548.1"/>
    </source>
</evidence>
<evidence type="ECO:0000313" key="2">
    <source>
        <dbReference type="Proteomes" id="UP001058074"/>
    </source>
</evidence>
<sequence length="656" mass="73711">MTLFKLGVYNIKHNFSKYFSYFISTLFSVFMLFTFFSIYFNKQIQTFSSGKVKVDTLFKAASIVVIIFSALFIWYANSFFIKSRKKEMALYSILGMKKKEIATLLFCENMFLGMLSIIIGIPLGAITSKFLLQLLVKIMKGSVVVYFTLDVKAVIVTTVIFIALFVFNSIKSSEVIYKFKLIELLSAEKESEKAPESSKTMSLIAILMIFTGYCIAYNKLLQGGSKMIYFGFLVLILVVAGTYILFNNSIVILLNKFKKNRKLYYKGENLISISQILYRIKANSNMLATIAVISAVAITALSFSFGFYMSLETQIPSGAPFSLMYKSGDEGLNNEVDKIINKHSEVKVTHKSDIVLIDGIASTAKYKGSYGKELSGSFDVKIMPISEYNDIVNNTELTKVTDDLGIVKDLKFTDDNQCFFIEMSNDTKRGRLKGEKVSCDILGTTFNLNIMDSNDKGVLGNSFGKTTIVITDTAFKKLVAVNKGSSTVIRGYSLDNSLNSEKLVAELNKIIPKDNYFSSFYTDNATAYKLLGCYVFIGVLLGVMFVLSTGSILYYKQLVEAYSDKERYNVLRKIGANKREMKHMVSKQLALIFGLPLIVSLFHSFAALSVYIVKLMGASKVVIEYTLIMVAVYIVIYLLYYMLSVKSYLKIIRSCN</sequence>
<name>A0ACB5RBF6_9CLOT</name>
<comment type="caution">
    <text evidence="1">The sequence shown here is derived from an EMBL/GenBank/DDBJ whole genome shotgun (WGS) entry which is preliminary data.</text>
</comment>
<dbReference type="EMBL" id="BROD01000001">
    <property type="protein sequence ID" value="GKX66548.1"/>
    <property type="molecule type" value="Genomic_DNA"/>
</dbReference>
<gene>
    <name evidence="1" type="ORF">rsdtw13_18060</name>
</gene>
<dbReference type="Proteomes" id="UP001058074">
    <property type="component" value="Unassembled WGS sequence"/>
</dbReference>
<accession>A0ACB5RBF6</accession>
<protein>
    <submittedName>
        <fullName evidence="1">ABC transporter permease</fullName>
    </submittedName>
</protein>
<keyword evidence="2" id="KW-1185">Reference proteome</keyword>
<proteinExistence type="predicted"/>